<keyword evidence="3" id="KW-1185">Reference proteome</keyword>
<dbReference type="EMBL" id="BFBB01000003">
    <property type="protein sequence ID" value="GBF50001.1"/>
    <property type="molecule type" value="Genomic_DNA"/>
</dbReference>
<organism evidence="2 3">
    <name type="scientific">Leptospira ryugenii</name>
    <dbReference type="NCBI Taxonomy" id="1917863"/>
    <lineage>
        <taxon>Bacteria</taxon>
        <taxon>Pseudomonadati</taxon>
        <taxon>Spirochaetota</taxon>
        <taxon>Spirochaetia</taxon>
        <taxon>Leptospirales</taxon>
        <taxon>Leptospiraceae</taxon>
        <taxon>Leptospira</taxon>
    </lineage>
</organism>
<protein>
    <recommendedName>
        <fullName evidence="4">Lipoprotein</fullName>
    </recommendedName>
</protein>
<reference evidence="2 3" key="1">
    <citation type="submission" date="2018-02" db="EMBL/GenBank/DDBJ databases">
        <title>Novel Leptospira species isolated from soil and water in Japan.</title>
        <authorList>
            <person name="Nakao R."/>
            <person name="Masuzawa T."/>
        </authorList>
    </citation>
    <scope>NUCLEOTIDE SEQUENCE [LARGE SCALE GENOMIC DNA]</scope>
    <source>
        <strain evidence="2 3">YH101</strain>
    </source>
</reference>
<dbReference type="RefSeq" id="WP_108975373.1">
    <property type="nucleotide sequence ID" value="NZ_BFBB01000003.1"/>
</dbReference>
<name>A0A2P2DZE1_9LEPT</name>
<keyword evidence="1" id="KW-0732">Signal</keyword>
<feature type="signal peptide" evidence="1">
    <location>
        <begin position="1"/>
        <end position="22"/>
    </location>
</feature>
<evidence type="ECO:0000313" key="3">
    <source>
        <dbReference type="Proteomes" id="UP000245133"/>
    </source>
</evidence>
<evidence type="ECO:0000313" key="2">
    <source>
        <dbReference type="EMBL" id="GBF50001.1"/>
    </source>
</evidence>
<dbReference type="OrthoDB" id="9833693at2"/>
<comment type="caution">
    <text evidence="2">The sequence shown here is derived from an EMBL/GenBank/DDBJ whole genome shotgun (WGS) entry which is preliminary data.</text>
</comment>
<sequence length="164" mass="19480">MKLSAKVIIVIFLLAASSLPSAEDRFYFDLTLTYAETTKHKYSTSETFSVKNNRLFYEWKYLGNHPNVDYPREIKRTILMKSTKKLEEFLDKNHLISDMNISLYSKRLPQDDYQADVLFKIFYRNRLNTISITGLRPIDDEKNREYDLILEFADLLKKELSFNE</sequence>
<evidence type="ECO:0008006" key="4">
    <source>
        <dbReference type="Google" id="ProtNLM"/>
    </source>
</evidence>
<gene>
    <name evidence="2" type="ORF">LPTSP4_15220</name>
</gene>
<evidence type="ECO:0000256" key="1">
    <source>
        <dbReference type="SAM" id="SignalP"/>
    </source>
</evidence>
<dbReference type="AlphaFoldDB" id="A0A2P2DZE1"/>
<proteinExistence type="predicted"/>
<dbReference type="Proteomes" id="UP000245133">
    <property type="component" value="Unassembled WGS sequence"/>
</dbReference>
<feature type="chain" id="PRO_5015128499" description="Lipoprotein" evidence="1">
    <location>
        <begin position="23"/>
        <end position="164"/>
    </location>
</feature>
<accession>A0A2P2DZE1</accession>